<gene>
    <name evidence="1" type="ORF">CLUMA_CG005620</name>
</gene>
<organism evidence="1 2">
    <name type="scientific">Clunio marinus</name>
    <dbReference type="NCBI Taxonomy" id="568069"/>
    <lineage>
        <taxon>Eukaryota</taxon>
        <taxon>Metazoa</taxon>
        <taxon>Ecdysozoa</taxon>
        <taxon>Arthropoda</taxon>
        <taxon>Hexapoda</taxon>
        <taxon>Insecta</taxon>
        <taxon>Pterygota</taxon>
        <taxon>Neoptera</taxon>
        <taxon>Endopterygota</taxon>
        <taxon>Diptera</taxon>
        <taxon>Nematocera</taxon>
        <taxon>Chironomoidea</taxon>
        <taxon>Chironomidae</taxon>
        <taxon>Clunio</taxon>
    </lineage>
</organism>
<reference evidence="1 2" key="1">
    <citation type="submission" date="2015-04" db="EMBL/GenBank/DDBJ databases">
        <authorList>
            <person name="Syromyatnikov M.Y."/>
            <person name="Popov V.N."/>
        </authorList>
    </citation>
    <scope>NUCLEOTIDE SEQUENCE [LARGE SCALE GENOMIC DNA]</scope>
</reference>
<protein>
    <submittedName>
        <fullName evidence="1">CLUMA_CG005620, isoform A</fullName>
    </submittedName>
</protein>
<accession>A0A1J1HVE7</accession>
<keyword evidence="2" id="KW-1185">Reference proteome</keyword>
<dbReference type="EMBL" id="CVRI01000022">
    <property type="protein sequence ID" value="CRK92040.1"/>
    <property type="molecule type" value="Genomic_DNA"/>
</dbReference>
<dbReference type="Proteomes" id="UP000183832">
    <property type="component" value="Unassembled WGS sequence"/>
</dbReference>
<dbReference type="AlphaFoldDB" id="A0A1J1HVE7"/>
<sequence length="135" mass="15732">MMLMNKIILMNINEIISRYSLWPWLELLAHKMLSKILLNNYHKVVQLFHAIMITKLILSYSATINLCRCRILHLEAAIFFIRFEARSKLRHEDVSFVISFFGLPVSIWVNACTRNGSCEVICNKSENISTVTQEN</sequence>
<evidence type="ECO:0000313" key="2">
    <source>
        <dbReference type="Proteomes" id="UP000183832"/>
    </source>
</evidence>
<name>A0A1J1HVE7_9DIPT</name>
<evidence type="ECO:0000313" key="1">
    <source>
        <dbReference type="EMBL" id="CRK92040.1"/>
    </source>
</evidence>
<proteinExistence type="predicted"/>